<dbReference type="InterPro" id="IPR007278">
    <property type="entry name" value="DUF397"/>
</dbReference>
<feature type="domain" description="DUF397" evidence="1">
    <location>
        <begin position="6"/>
        <end position="54"/>
    </location>
</feature>
<dbReference type="Pfam" id="PF04149">
    <property type="entry name" value="DUF397"/>
    <property type="match status" value="1"/>
</dbReference>
<dbReference type="AlphaFoldDB" id="A0A428X434"/>
<sequence>MDLFSASWRKSSYSGTQSSCVEVAFGATRAAVRDSKDPDGGALVLSPASFAALVIQAGAQRSDFLAQ</sequence>
<gene>
    <name evidence="2" type="ORF">DMA12_02205</name>
</gene>
<evidence type="ECO:0000313" key="3">
    <source>
        <dbReference type="Proteomes" id="UP000286716"/>
    </source>
</evidence>
<comment type="caution">
    <text evidence="2">The sequence shown here is derived from an EMBL/GenBank/DDBJ whole genome shotgun (WGS) entry which is preliminary data.</text>
</comment>
<dbReference type="RefSeq" id="WP_020643116.1">
    <property type="nucleotide sequence ID" value="NZ_QHHU01000002.1"/>
</dbReference>
<reference evidence="2 3" key="1">
    <citation type="submission" date="2018-05" db="EMBL/GenBank/DDBJ databases">
        <title>Evolution of GPA BGCs.</title>
        <authorList>
            <person name="Waglechner N."/>
            <person name="Wright G.D."/>
        </authorList>
    </citation>
    <scope>NUCLEOTIDE SEQUENCE [LARGE SCALE GENOMIC DNA]</scope>
    <source>
        <strain evidence="2 3">DSM 5908</strain>
    </source>
</reference>
<evidence type="ECO:0000259" key="1">
    <source>
        <dbReference type="Pfam" id="PF04149"/>
    </source>
</evidence>
<organism evidence="2 3">
    <name type="scientific">Amycolatopsis balhimycina DSM 5908</name>
    <dbReference type="NCBI Taxonomy" id="1081091"/>
    <lineage>
        <taxon>Bacteria</taxon>
        <taxon>Bacillati</taxon>
        <taxon>Actinomycetota</taxon>
        <taxon>Actinomycetes</taxon>
        <taxon>Pseudonocardiales</taxon>
        <taxon>Pseudonocardiaceae</taxon>
        <taxon>Amycolatopsis</taxon>
    </lineage>
</organism>
<keyword evidence="3" id="KW-1185">Reference proteome</keyword>
<dbReference type="Proteomes" id="UP000286716">
    <property type="component" value="Unassembled WGS sequence"/>
</dbReference>
<evidence type="ECO:0000313" key="2">
    <source>
        <dbReference type="EMBL" id="RSM50093.1"/>
    </source>
</evidence>
<name>A0A428X434_AMYBA</name>
<proteinExistence type="predicted"/>
<dbReference type="OrthoDB" id="3430276at2"/>
<dbReference type="EMBL" id="QHHU01000002">
    <property type="protein sequence ID" value="RSM50093.1"/>
    <property type="molecule type" value="Genomic_DNA"/>
</dbReference>
<protein>
    <submittedName>
        <fullName evidence="2">DUF397 domain-containing protein</fullName>
    </submittedName>
</protein>
<accession>A0A428X434</accession>